<dbReference type="AlphaFoldDB" id="A0A183IM90"/>
<gene>
    <name evidence="2" type="ORF">SBAD_LOCUS4736</name>
</gene>
<dbReference type="Proteomes" id="UP000270296">
    <property type="component" value="Unassembled WGS sequence"/>
</dbReference>
<feature type="region of interest" description="Disordered" evidence="1">
    <location>
        <begin position="1"/>
        <end position="95"/>
    </location>
</feature>
<feature type="region of interest" description="Disordered" evidence="1">
    <location>
        <begin position="143"/>
        <end position="186"/>
    </location>
</feature>
<name>A0A183IM90_9BILA</name>
<keyword evidence="3" id="KW-1185">Reference proteome</keyword>
<evidence type="ECO:0000313" key="3">
    <source>
        <dbReference type="Proteomes" id="UP000270296"/>
    </source>
</evidence>
<feature type="compositionally biased region" description="Low complexity" evidence="1">
    <location>
        <begin position="18"/>
        <end position="28"/>
    </location>
</feature>
<organism evidence="4">
    <name type="scientific">Soboliphyme baturini</name>
    <dbReference type="NCBI Taxonomy" id="241478"/>
    <lineage>
        <taxon>Eukaryota</taxon>
        <taxon>Metazoa</taxon>
        <taxon>Ecdysozoa</taxon>
        <taxon>Nematoda</taxon>
        <taxon>Enoplea</taxon>
        <taxon>Dorylaimia</taxon>
        <taxon>Dioctophymatida</taxon>
        <taxon>Dioctophymatoidea</taxon>
        <taxon>Soboliphymatidae</taxon>
        <taxon>Soboliphyme</taxon>
    </lineage>
</organism>
<feature type="compositionally biased region" description="Basic residues" evidence="1">
    <location>
        <begin position="69"/>
        <end position="79"/>
    </location>
</feature>
<evidence type="ECO:0000313" key="4">
    <source>
        <dbReference type="WBParaSite" id="SBAD_0000493201-mRNA-1"/>
    </source>
</evidence>
<evidence type="ECO:0000256" key="1">
    <source>
        <dbReference type="SAM" id="MobiDB-lite"/>
    </source>
</evidence>
<protein>
    <submittedName>
        <fullName evidence="2 4">Uncharacterized protein</fullName>
    </submittedName>
</protein>
<sequence>MGAHKMDMSETETEVDRAGTATDATSTLTDDRPLAGGGNDQQISGSGKGGECCATSLSDRTDAQNTHAAKAKKDTHKASSKNSANICRGLRPDPVQSYKTRSEVAAEHALEKHLHHRRSVEHQLWATVNGDLRRAHLTMAGESDVTTMKRKGAKSIPDKTSAARNPLYPITGSETSRRHKRRAKGLHQFSSCGCNNLAL</sequence>
<dbReference type="EMBL" id="UZAM01008514">
    <property type="protein sequence ID" value="VDP05268.1"/>
    <property type="molecule type" value="Genomic_DNA"/>
</dbReference>
<reference evidence="4" key="1">
    <citation type="submission" date="2016-06" db="UniProtKB">
        <authorList>
            <consortium name="WormBaseParasite"/>
        </authorList>
    </citation>
    <scope>IDENTIFICATION</scope>
</reference>
<dbReference type="WBParaSite" id="SBAD_0000493201-mRNA-1">
    <property type="protein sequence ID" value="SBAD_0000493201-mRNA-1"/>
    <property type="gene ID" value="SBAD_0000493201"/>
</dbReference>
<evidence type="ECO:0000313" key="2">
    <source>
        <dbReference type="EMBL" id="VDP05268.1"/>
    </source>
</evidence>
<accession>A0A183IM90</accession>
<reference evidence="2 3" key="2">
    <citation type="submission" date="2018-11" db="EMBL/GenBank/DDBJ databases">
        <authorList>
            <consortium name="Pathogen Informatics"/>
        </authorList>
    </citation>
    <scope>NUCLEOTIDE SEQUENCE [LARGE SCALE GENOMIC DNA]</scope>
</reference>
<proteinExistence type="predicted"/>